<dbReference type="PROSITE" id="PS50007">
    <property type="entry name" value="PIPLC_X_DOMAIN"/>
    <property type="match status" value="1"/>
</dbReference>
<dbReference type="GO" id="GO:0048015">
    <property type="term" value="P:phosphatidylinositol-mediated signaling"/>
    <property type="evidence" value="ECO:0007669"/>
    <property type="project" value="TreeGrafter"/>
</dbReference>
<accession>A0A8C9RJS6</accession>
<dbReference type="AlphaFoldDB" id="A0A8C9RJS6"/>
<dbReference type="GO" id="GO:0007214">
    <property type="term" value="P:gamma-aminobutyric acid signaling pathway"/>
    <property type="evidence" value="ECO:0007669"/>
    <property type="project" value="TreeGrafter"/>
</dbReference>
<dbReference type="Proteomes" id="UP000694397">
    <property type="component" value="Chromosome 24"/>
</dbReference>
<dbReference type="PANTHER" id="PTHR10336">
    <property type="entry name" value="PHOSPHOINOSITIDE-SPECIFIC PHOSPHOLIPASE C FAMILY PROTEIN"/>
    <property type="match status" value="1"/>
</dbReference>
<keyword evidence="4" id="KW-0442">Lipid degradation</keyword>
<dbReference type="EC" id="3.1.4.11" evidence="4"/>
<dbReference type="SMART" id="SM00148">
    <property type="entry name" value="PLCXc"/>
    <property type="match status" value="1"/>
</dbReference>
<dbReference type="InterPro" id="IPR015359">
    <property type="entry name" value="PLC_EF-hand-like"/>
</dbReference>
<keyword evidence="4" id="KW-0378">Hydrolase</keyword>
<dbReference type="OrthoDB" id="269822at2759"/>
<feature type="domain" description="C2" evidence="6">
    <location>
        <begin position="733"/>
        <end position="857"/>
    </location>
</feature>
<dbReference type="CDD" id="cd00275">
    <property type="entry name" value="C2_PLC_like"/>
    <property type="match status" value="1"/>
</dbReference>
<dbReference type="FunFam" id="2.30.29.30:FF:000025">
    <property type="entry name" value="Phosphoinositide phospholipase C"/>
    <property type="match status" value="1"/>
</dbReference>
<reference evidence="8" key="2">
    <citation type="submission" date="2025-08" db="UniProtKB">
        <authorList>
            <consortium name="Ensembl"/>
        </authorList>
    </citation>
    <scope>IDENTIFICATION</scope>
</reference>
<evidence type="ECO:0000259" key="6">
    <source>
        <dbReference type="PROSITE" id="PS50004"/>
    </source>
</evidence>
<dbReference type="SUPFAM" id="SSF49562">
    <property type="entry name" value="C2 domain (Calcium/lipid-binding domain, CaLB)"/>
    <property type="match status" value="1"/>
</dbReference>
<feature type="domain" description="PI-PLC Y-box" evidence="7">
    <location>
        <begin position="634"/>
        <end position="730"/>
    </location>
</feature>
<dbReference type="Gene3D" id="2.60.40.150">
    <property type="entry name" value="C2 domain"/>
    <property type="match status" value="1"/>
</dbReference>
<dbReference type="GO" id="GO:0046488">
    <property type="term" value="P:phosphatidylinositol metabolic process"/>
    <property type="evidence" value="ECO:0007669"/>
    <property type="project" value="TreeGrafter"/>
</dbReference>
<gene>
    <name evidence="8" type="primary">PLCL1</name>
    <name evidence="8" type="synonym">LOC108918837</name>
</gene>
<dbReference type="InterPro" id="IPR000909">
    <property type="entry name" value="PLipase_C_PInositol-sp_X_dom"/>
</dbReference>
<feature type="region of interest" description="Disordered" evidence="5">
    <location>
        <begin position="536"/>
        <end position="565"/>
    </location>
</feature>
<dbReference type="InterPro" id="IPR001849">
    <property type="entry name" value="PH_domain"/>
</dbReference>
<dbReference type="InterPro" id="IPR017946">
    <property type="entry name" value="PLC-like_Pdiesterase_TIM-brl"/>
</dbReference>
<dbReference type="InterPro" id="IPR011993">
    <property type="entry name" value="PH-like_dom_sf"/>
</dbReference>
<dbReference type="Gene3D" id="2.30.29.30">
    <property type="entry name" value="Pleckstrin-homology domain (PH domain)/Phosphotyrosine-binding domain (PTB)"/>
    <property type="match status" value="1"/>
</dbReference>
<sequence>MWQRQGCGGERSRAGAQELHPGGMSQTEPSSNQQDSEALQQERMKAVPRRSSIIKDHTVQKAGSGRKKTVSFSSMSSEKKVSSVADCLAFMQGGCELKKVRPNSRIYCRFYTLDPDSTCLCWEPSKKNSERARLQISKIHEVRTGKTTDTFRHHGPAEQLPEEAAFSIIHGDGYQSLDLVALSPDVANIWVTGLCYLVTQPEHAHGGGPEDSLGSKIRYDWLAAEFGKSDEDGNGIVSEDTAVATICRLCPGTKEAKVRLKFKEMQRSKEKLTSHVTLEEFQEAYCELCTRPEVYFLLVQLSQDRECLHAQDLQLFLETEQGVAHTTAEGCLAIVKQFEPSALGREQGILSLDGLARYLQSPECHLFDPEHQHVCQNMSLPLPHYYISASYHYLSEDHLHRGDSLEGLMKALQVGCRCLELSVRDGPENEPVLWLGHGSGLQNSDKTPTPPTTACSALEFVNKYAFLTSPYPLLILLSHQCSSAQQQVLAEHLQRVFGTRLYIPAVPSAIGKVGFAAVLPSPEELKGRVLLVGKKLPEEEEGSEGEVSEEEEDILGGAPPDDRQMSFPEEEEMGVALRNLSLQRPRHFHLRKELSDLVALRHSGIAYFCNHRAKQKRSTTPSSVLVSPNATTPQNTTYWTLCSLGKVQANRMASEIPKDLVAFTQTALIRVPPSLPHEDSSNLSLQEFWMLGCQLVALNRQSPGAMLDLDRARFTQNGGCGFVLCPTIFREDVSNFTANSQGFVPGMPAQTLRVKVISAQNLPKPQGSDTKNNVINPYVVLEMHGVPADYAEQHTHTAGQDSPLFDETFEFQVNMPELAILRFVVLDDSCTSDDFIGQYSVVFECIQPGYRTVPLLGREGDVLPCTSLFIHVTITNRRGGGKAHAKSLSVLRGSHQDREYVTLRNVGIKLLDDSFCAAKESLTEAIELRVNVQSATVSLKEQCGLPPVANMKQCIQILASRLQGPEGFPAASLVLRDGYPYLDTPGNVPEGVHRLLTTYEAVISAHKQLVENADGLQDQISEVVKKGMELHKDLAKLGQKEGMRGYRQCKAVENFTWNIIILKGQCDLLQRAKMVALDSLQQITLAAEACGLKVTLDSFCMSSQHSSYSSQYLLGNAQENGCV</sequence>
<keyword evidence="2" id="KW-0963">Cytoplasm</keyword>
<evidence type="ECO:0000256" key="2">
    <source>
        <dbReference type="ARBA" id="ARBA00022490"/>
    </source>
</evidence>
<feature type="compositionally biased region" description="Polar residues" evidence="5">
    <location>
        <begin position="24"/>
        <end position="39"/>
    </location>
</feature>
<keyword evidence="3" id="KW-0807">Transducer</keyword>
<dbReference type="Ensembl" id="ENSSFOT00015017533.2">
    <property type="protein sequence ID" value="ENSSFOP00015017336.1"/>
    <property type="gene ID" value="ENSSFOG00015011168.2"/>
</dbReference>
<organism evidence="8 9">
    <name type="scientific">Scleropages formosus</name>
    <name type="common">Asian bonytongue</name>
    <name type="synonym">Osteoglossum formosum</name>
    <dbReference type="NCBI Taxonomy" id="113540"/>
    <lineage>
        <taxon>Eukaryota</taxon>
        <taxon>Metazoa</taxon>
        <taxon>Chordata</taxon>
        <taxon>Craniata</taxon>
        <taxon>Vertebrata</taxon>
        <taxon>Euteleostomi</taxon>
        <taxon>Actinopterygii</taxon>
        <taxon>Neopterygii</taxon>
        <taxon>Teleostei</taxon>
        <taxon>Osteoglossocephala</taxon>
        <taxon>Osteoglossomorpha</taxon>
        <taxon>Osteoglossiformes</taxon>
        <taxon>Osteoglossidae</taxon>
        <taxon>Scleropages</taxon>
    </lineage>
</organism>
<feature type="compositionally biased region" description="Acidic residues" evidence="5">
    <location>
        <begin position="538"/>
        <end position="554"/>
    </location>
</feature>
<dbReference type="SMART" id="SM00233">
    <property type="entry name" value="PH"/>
    <property type="match status" value="1"/>
</dbReference>
<dbReference type="GO" id="GO:0051209">
    <property type="term" value="P:release of sequestered calcium ion into cytosol"/>
    <property type="evidence" value="ECO:0007669"/>
    <property type="project" value="TreeGrafter"/>
</dbReference>
<protein>
    <recommendedName>
        <fullName evidence="4">Phosphoinositide phospholipase C</fullName>
        <ecNumber evidence="4">3.1.4.11</ecNumber>
    </recommendedName>
</protein>
<comment type="subcellular location">
    <subcellularLocation>
        <location evidence="1">Cytoplasm</location>
    </subcellularLocation>
</comment>
<evidence type="ECO:0000259" key="7">
    <source>
        <dbReference type="PROSITE" id="PS50008"/>
    </source>
</evidence>
<keyword evidence="4" id="KW-0443">Lipid metabolism</keyword>
<dbReference type="PRINTS" id="PR00390">
    <property type="entry name" value="PHPHLIPASEC"/>
</dbReference>
<proteinExistence type="predicted"/>
<reference evidence="8 9" key="1">
    <citation type="submission" date="2019-04" db="EMBL/GenBank/DDBJ databases">
        <authorList>
            <consortium name="Wellcome Sanger Institute Data Sharing"/>
        </authorList>
    </citation>
    <scope>NUCLEOTIDE SEQUENCE [LARGE SCALE GENOMIC DNA]</scope>
</reference>
<dbReference type="GO" id="GO:0032228">
    <property type="term" value="P:regulation of synaptic transmission, GABAergic"/>
    <property type="evidence" value="ECO:0007669"/>
    <property type="project" value="TreeGrafter"/>
</dbReference>
<dbReference type="GO" id="GO:0004435">
    <property type="term" value="F:phosphatidylinositol-4,5-bisphosphate phospholipase C activity"/>
    <property type="evidence" value="ECO:0007669"/>
    <property type="project" value="UniProtKB-EC"/>
</dbReference>
<evidence type="ECO:0000313" key="9">
    <source>
        <dbReference type="Proteomes" id="UP000694397"/>
    </source>
</evidence>
<dbReference type="PROSITE" id="PS50004">
    <property type="entry name" value="C2"/>
    <property type="match status" value="1"/>
</dbReference>
<dbReference type="InterPro" id="IPR001711">
    <property type="entry name" value="PLipase_C_Pinositol-sp_Y"/>
</dbReference>
<dbReference type="GO" id="GO:0005737">
    <property type="term" value="C:cytoplasm"/>
    <property type="evidence" value="ECO:0007669"/>
    <property type="project" value="UniProtKB-SubCell"/>
</dbReference>
<keyword evidence="9" id="KW-1185">Reference proteome</keyword>
<dbReference type="SUPFAM" id="SSF47473">
    <property type="entry name" value="EF-hand"/>
    <property type="match status" value="1"/>
</dbReference>
<dbReference type="Pfam" id="PF00168">
    <property type="entry name" value="C2"/>
    <property type="match status" value="1"/>
</dbReference>
<dbReference type="InterPro" id="IPR011992">
    <property type="entry name" value="EF-hand-dom_pair"/>
</dbReference>
<dbReference type="Pfam" id="PF09279">
    <property type="entry name" value="EF-hand_like"/>
    <property type="match status" value="1"/>
</dbReference>
<dbReference type="PANTHER" id="PTHR10336:SF102">
    <property type="entry name" value="INACTIVE PHOSPHOLIPASE C-LIKE PROTEIN 1"/>
    <property type="match status" value="1"/>
</dbReference>
<dbReference type="PROSITE" id="PS50008">
    <property type="entry name" value="PIPLC_Y_DOMAIN"/>
    <property type="match status" value="1"/>
</dbReference>
<dbReference type="SMART" id="SM00149">
    <property type="entry name" value="PLCYc"/>
    <property type="match status" value="1"/>
</dbReference>
<dbReference type="KEGG" id="sfm:108918837"/>
<dbReference type="InterPro" id="IPR035892">
    <property type="entry name" value="C2_domain_sf"/>
</dbReference>
<evidence type="ECO:0000256" key="1">
    <source>
        <dbReference type="ARBA" id="ARBA00004496"/>
    </source>
</evidence>
<dbReference type="SUPFAM" id="SSF50729">
    <property type="entry name" value="PH domain-like"/>
    <property type="match status" value="1"/>
</dbReference>
<reference evidence="8" key="3">
    <citation type="submission" date="2025-09" db="UniProtKB">
        <authorList>
            <consortium name="Ensembl"/>
        </authorList>
    </citation>
    <scope>IDENTIFICATION</scope>
</reference>
<evidence type="ECO:0000256" key="4">
    <source>
        <dbReference type="RuleBase" id="RU361133"/>
    </source>
</evidence>
<dbReference type="InterPro" id="IPR001192">
    <property type="entry name" value="PI-PLC_fam"/>
</dbReference>
<dbReference type="Gene3D" id="3.20.20.190">
    <property type="entry name" value="Phosphatidylinositol (PI) phosphodiesterase"/>
    <property type="match status" value="1"/>
</dbReference>
<dbReference type="FunFam" id="1.10.238.10:FF:000005">
    <property type="entry name" value="Phosphoinositide phospholipase C"/>
    <property type="match status" value="1"/>
</dbReference>
<name>A0A8C9RJS6_SCLFO</name>
<dbReference type="Pfam" id="PF00388">
    <property type="entry name" value="PI-PLC-X"/>
    <property type="match status" value="1"/>
</dbReference>
<comment type="catalytic activity">
    <reaction evidence="4">
        <text>a 1,2-diacyl-sn-glycero-3-phospho-(1D-myo-inositol-4,5-bisphosphate) + H2O = 1D-myo-inositol 1,4,5-trisphosphate + a 1,2-diacyl-sn-glycerol + H(+)</text>
        <dbReference type="Rhea" id="RHEA:33179"/>
        <dbReference type="ChEBI" id="CHEBI:15377"/>
        <dbReference type="ChEBI" id="CHEBI:15378"/>
        <dbReference type="ChEBI" id="CHEBI:17815"/>
        <dbReference type="ChEBI" id="CHEBI:58456"/>
        <dbReference type="ChEBI" id="CHEBI:203600"/>
        <dbReference type="EC" id="3.1.4.11"/>
    </reaction>
</comment>
<dbReference type="GeneTree" id="ENSGT00940000158407"/>
<dbReference type="GO" id="GO:0016042">
    <property type="term" value="P:lipid catabolic process"/>
    <property type="evidence" value="ECO:0007669"/>
    <property type="project" value="UniProtKB-KW"/>
</dbReference>
<dbReference type="SMART" id="SM00239">
    <property type="entry name" value="C2"/>
    <property type="match status" value="1"/>
</dbReference>
<dbReference type="Pfam" id="PF16457">
    <property type="entry name" value="PH_12"/>
    <property type="match status" value="1"/>
</dbReference>
<dbReference type="CDD" id="cd13364">
    <property type="entry name" value="PH_PLC_eta"/>
    <property type="match status" value="1"/>
</dbReference>
<dbReference type="InterPro" id="IPR000008">
    <property type="entry name" value="C2_dom"/>
</dbReference>
<evidence type="ECO:0000313" key="8">
    <source>
        <dbReference type="Ensembl" id="ENSSFOP00015017336.1"/>
    </source>
</evidence>
<dbReference type="Gene3D" id="1.10.238.10">
    <property type="entry name" value="EF-hand"/>
    <property type="match status" value="1"/>
</dbReference>
<evidence type="ECO:0000256" key="5">
    <source>
        <dbReference type="SAM" id="MobiDB-lite"/>
    </source>
</evidence>
<dbReference type="Pfam" id="PF00387">
    <property type="entry name" value="PI-PLC-Y"/>
    <property type="match status" value="1"/>
</dbReference>
<evidence type="ECO:0000256" key="3">
    <source>
        <dbReference type="ARBA" id="ARBA00023224"/>
    </source>
</evidence>
<dbReference type="SUPFAM" id="SSF51695">
    <property type="entry name" value="PLC-like phosphodiesterases"/>
    <property type="match status" value="1"/>
</dbReference>
<feature type="region of interest" description="Disordered" evidence="5">
    <location>
        <begin position="1"/>
        <end position="49"/>
    </location>
</feature>